<evidence type="ECO:0000313" key="1">
    <source>
        <dbReference type="EMBL" id="SVD06973.1"/>
    </source>
</evidence>
<name>A0A382SAT4_9ZZZZ</name>
<organism evidence="1">
    <name type="scientific">marine metagenome</name>
    <dbReference type="NCBI Taxonomy" id="408172"/>
    <lineage>
        <taxon>unclassified sequences</taxon>
        <taxon>metagenomes</taxon>
        <taxon>ecological metagenomes</taxon>
    </lineage>
</organism>
<gene>
    <name evidence="1" type="ORF">METZ01_LOCUS359827</name>
</gene>
<protein>
    <submittedName>
        <fullName evidence="1">Uncharacterized protein</fullName>
    </submittedName>
</protein>
<accession>A0A382SAT4</accession>
<sequence>MGYDFKNLNGEAFRFNIGAWSRVLELAHYFGWQPMGTTLRGSTVRVPDGLDISNEQYIRETVERWDGEYCANEWQLVEEEDALNLAFALMIAVKALPDEDDDSKIVQSIDHWSGKDNKKILKDFIKYCVGGEFDIL</sequence>
<reference evidence="1" key="1">
    <citation type="submission" date="2018-05" db="EMBL/GenBank/DDBJ databases">
        <authorList>
            <person name="Lanie J.A."/>
            <person name="Ng W.-L."/>
            <person name="Kazmierczak K.M."/>
            <person name="Andrzejewski T.M."/>
            <person name="Davidsen T.M."/>
            <person name="Wayne K.J."/>
            <person name="Tettelin H."/>
            <person name="Glass J.I."/>
            <person name="Rusch D."/>
            <person name="Podicherti R."/>
            <person name="Tsui H.-C.T."/>
            <person name="Winkler M.E."/>
        </authorList>
    </citation>
    <scope>NUCLEOTIDE SEQUENCE</scope>
</reference>
<proteinExistence type="predicted"/>
<dbReference type="EMBL" id="UINC01127689">
    <property type="protein sequence ID" value="SVD06973.1"/>
    <property type="molecule type" value="Genomic_DNA"/>
</dbReference>
<dbReference type="AlphaFoldDB" id="A0A382SAT4"/>